<comment type="caution">
    <text evidence="1">The sequence shown here is derived from an EMBL/GenBank/DDBJ whole genome shotgun (WGS) entry which is preliminary data.</text>
</comment>
<protein>
    <submittedName>
        <fullName evidence="1">Uncharacterized protein</fullName>
    </submittedName>
</protein>
<reference evidence="2" key="1">
    <citation type="journal article" date="2022" name="Mol. Ecol. Resour.">
        <title>The genomes of chicory, endive, great burdock and yacon provide insights into Asteraceae palaeo-polyploidization history and plant inulin production.</title>
        <authorList>
            <person name="Fan W."/>
            <person name="Wang S."/>
            <person name="Wang H."/>
            <person name="Wang A."/>
            <person name="Jiang F."/>
            <person name="Liu H."/>
            <person name="Zhao H."/>
            <person name="Xu D."/>
            <person name="Zhang Y."/>
        </authorList>
    </citation>
    <scope>NUCLEOTIDE SEQUENCE [LARGE SCALE GENOMIC DNA]</scope>
    <source>
        <strain evidence="2">cv. Niubang</strain>
    </source>
</reference>
<dbReference type="EMBL" id="CM042047">
    <property type="protein sequence ID" value="KAI3772241.1"/>
    <property type="molecule type" value="Genomic_DNA"/>
</dbReference>
<keyword evidence="2" id="KW-1185">Reference proteome</keyword>
<reference evidence="1 2" key="2">
    <citation type="journal article" date="2022" name="Mol. Ecol. Resour.">
        <title>The genomes of chicory, endive, great burdock and yacon provide insights into Asteraceae paleo-polyploidization history and plant inulin production.</title>
        <authorList>
            <person name="Fan W."/>
            <person name="Wang S."/>
            <person name="Wang H."/>
            <person name="Wang A."/>
            <person name="Jiang F."/>
            <person name="Liu H."/>
            <person name="Zhao H."/>
            <person name="Xu D."/>
            <person name="Zhang Y."/>
        </authorList>
    </citation>
    <scope>NUCLEOTIDE SEQUENCE [LARGE SCALE GENOMIC DNA]</scope>
    <source>
        <strain evidence="2">cv. Niubang</strain>
    </source>
</reference>
<organism evidence="1 2">
    <name type="scientific">Arctium lappa</name>
    <name type="common">Greater burdock</name>
    <name type="synonym">Lappa major</name>
    <dbReference type="NCBI Taxonomy" id="4217"/>
    <lineage>
        <taxon>Eukaryota</taxon>
        <taxon>Viridiplantae</taxon>
        <taxon>Streptophyta</taxon>
        <taxon>Embryophyta</taxon>
        <taxon>Tracheophyta</taxon>
        <taxon>Spermatophyta</taxon>
        <taxon>Magnoliopsida</taxon>
        <taxon>eudicotyledons</taxon>
        <taxon>Gunneridae</taxon>
        <taxon>Pentapetalae</taxon>
        <taxon>asterids</taxon>
        <taxon>campanulids</taxon>
        <taxon>Asterales</taxon>
        <taxon>Asteraceae</taxon>
        <taxon>Carduoideae</taxon>
        <taxon>Cardueae</taxon>
        <taxon>Arctiinae</taxon>
        <taxon>Arctium</taxon>
    </lineage>
</organism>
<gene>
    <name evidence="1" type="ORF">L6452_03423</name>
</gene>
<name>A0ACB9FNE4_ARCLA</name>
<sequence length="476" mass="52401">MTRKSLTFTQHAHSPTLAVEAIDDRGSSVDFPMESPHSNQFRIPVYFYPEGASSGITLLDANVIPFQYLHIFRLEVSCIVSMSTEFKLNVTINPDVKESDFNSSIEMSPLGGKVNVVRRIIGGLLPQGNQPGSSMLSPAERRATNERSRGNRAMSNENNELHVDTGEKRAHELKVRSGPLLSGSAYCLSSCSMILLNKVVLSSYDFNAGISLMFYQNLISSIIVIILGLSGAVSLEKLNWKLIKVWIPVNLIFVGMLVSSMYSLKYINIAMVTILKNVTNILTAVGELYIFRKRQNQKVWTAMFLMIISAVTGGITDLSFDATGYTWQLVNCILTASYSLTLRRVMDTAKAVTKSGSLNEVSMVLLNNLLSLPFGAFLIILFDEWTYVINADVTKIPMFWVVATASGILGLAISFTSMWFLNQTGPTTYSLVGSLNKIPISIAGLLLFNVPVSLPNLFSILFGLFAGIFFAKAKMS</sequence>
<dbReference type="Proteomes" id="UP001055879">
    <property type="component" value="Linkage Group LG01"/>
</dbReference>
<proteinExistence type="predicted"/>
<accession>A0ACB9FNE4</accession>
<evidence type="ECO:0000313" key="2">
    <source>
        <dbReference type="Proteomes" id="UP001055879"/>
    </source>
</evidence>
<evidence type="ECO:0000313" key="1">
    <source>
        <dbReference type="EMBL" id="KAI3772241.1"/>
    </source>
</evidence>